<sequence length="71" mass="7905">MSPLQIEQRLSNLEAEVSQIKQALLNSAIPTKPWWEDITGIFADDPAFEEAMALGREYRQSSGIEAETPNA</sequence>
<dbReference type="AlphaFoldDB" id="A0AAP5I830"/>
<name>A0AAP5I830_9CYAN</name>
<gene>
    <name evidence="1" type="ORF">G7B40_006435</name>
</gene>
<dbReference type="RefSeq" id="WP_208345077.1">
    <property type="nucleotide sequence ID" value="NZ_CAWQFN010000583.1"/>
</dbReference>
<evidence type="ECO:0000313" key="1">
    <source>
        <dbReference type="EMBL" id="MDR9894210.1"/>
    </source>
</evidence>
<reference evidence="2" key="1">
    <citation type="journal article" date="2021" name="Science">
        <title>Hunting the eagle killer: A cyanobacterial neurotoxin causes vacuolar myelinopathy.</title>
        <authorList>
            <person name="Breinlinger S."/>
            <person name="Phillips T.J."/>
            <person name="Haram B.N."/>
            <person name="Mares J."/>
            <person name="Martinez Yerena J.A."/>
            <person name="Hrouzek P."/>
            <person name="Sobotka R."/>
            <person name="Henderson W.M."/>
            <person name="Schmieder P."/>
            <person name="Williams S.M."/>
            <person name="Lauderdale J.D."/>
            <person name="Wilde H.D."/>
            <person name="Gerrin W."/>
            <person name="Kust A."/>
            <person name="Washington J.W."/>
            <person name="Wagner C."/>
            <person name="Geier B."/>
            <person name="Liebeke M."/>
            <person name="Enke H."/>
            <person name="Niedermeyer T.H.J."/>
            <person name="Wilde S.B."/>
        </authorList>
    </citation>
    <scope>NUCLEOTIDE SEQUENCE [LARGE SCALE GENOMIC DNA]</scope>
    <source>
        <strain evidence="2">Thurmond2011</strain>
    </source>
</reference>
<accession>A0AAP5I830</accession>
<organism evidence="1 2">
    <name type="scientific">Aetokthonos hydrillicola Thurmond2011</name>
    <dbReference type="NCBI Taxonomy" id="2712845"/>
    <lineage>
        <taxon>Bacteria</taxon>
        <taxon>Bacillati</taxon>
        <taxon>Cyanobacteriota</taxon>
        <taxon>Cyanophyceae</taxon>
        <taxon>Nostocales</taxon>
        <taxon>Hapalosiphonaceae</taxon>
        <taxon>Aetokthonos</taxon>
    </lineage>
</organism>
<protein>
    <submittedName>
        <fullName evidence="1">Uncharacterized protein</fullName>
    </submittedName>
</protein>
<evidence type="ECO:0000313" key="2">
    <source>
        <dbReference type="Proteomes" id="UP000667802"/>
    </source>
</evidence>
<proteinExistence type="predicted"/>
<comment type="caution">
    <text evidence="1">The sequence shown here is derived from an EMBL/GenBank/DDBJ whole genome shotgun (WGS) entry which is preliminary data.</text>
</comment>
<dbReference type="Proteomes" id="UP000667802">
    <property type="component" value="Unassembled WGS sequence"/>
</dbReference>
<dbReference type="EMBL" id="JAALHA020000002">
    <property type="protein sequence ID" value="MDR9894210.1"/>
    <property type="molecule type" value="Genomic_DNA"/>
</dbReference>
<keyword evidence="2" id="KW-1185">Reference proteome</keyword>